<dbReference type="STRING" id="1379680.GCA_001612615_04726"/>
<dbReference type="RefSeq" id="WP_245910049.1">
    <property type="nucleotide sequence ID" value="NZ_OBEG01000002.1"/>
</dbReference>
<dbReference type="GO" id="GO:0043190">
    <property type="term" value="C:ATP-binding cassette (ABC) transporter complex"/>
    <property type="evidence" value="ECO:0007669"/>
    <property type="project" value="InterPro"/>
</dbReference>
<dbReference type="SUPFAM" id="SSF53850">
    <property type="entry name" value="Periplasmic binding protein-like II"/>
    <property type="match status" value="1"/>
</dbReference>
<dbReference type="Gene3D" id="3.40.190.10">
    <property type="entry name" value="Periplasmic binding protein-like II"/>
    <property type="match status" value="1"/>
</dbReference>
<reference evidence="3 4" key="1">
    <citation type="submission" date="2017-09" db="EMBL/GenBank/DDBJ databases">
        <authorList>
            <person name="Ehlers B."/>
            <person name="Leendertz F.H."/>
        </authorList>
    </citation>
    <scope>NUCLEOTIDE SEQUENCE [LARGE SCALE GENOMIC DNA]</scope>
    <source>
        <strain evidence="3 4">DSM 45537</strain>
    </source>
</reference>
<accession>A0A285LAS8</accession>
<dbReference type="Pfam" id="PF04069">
    <property type="entry name" value="OpuAC"/>
    <property type="match status" value="1"/>
</dbReference>
<dbReference type="Gene3D" id="3.40.190.120">
    <property type="entry name" value="Osmoprotection protein (prox), domain 2"/>
    <property type="match status" value="1"/>
</dbReference>
<evidence type="ECO:0000313" key="3">
    <source>
        <dbReference type="EMBL" id="SNY80706.1"/>
    </source>
</evidence>
<keyword evidence="1" id="KW-0732">Signal</keyword>
<evidence type="ECO:0000256" key="1">
    <source>
        <dbReference type="SAM" id="SignalP"/>
    </source>
</evidence>
<evidence type="ECO:0000259" key="2">
    <source>
        <dbReference type="Pfam" id="PF04069"/>
    </source>
</evidence>
<feature type="chain" id="PRO_5038946448" evidence="1">
    <location>
        <begin position="24"/>
        <end position="298"/>
    </location>
</feature>
<keyword evidence="4" id="KW-1185">Reference proteome</keyword>
<sequence>MSPVVLAASRRMLARVLVAAAAAAVVSCGNDEAGPPFIVGAGDAVESRVLAEIYAGALARTGLPVAVLPELGERADYLAALDAGRVALVGEHTGELLAHYDSGSAARTPSDVVEDLNRSLPEGLVVSDPADGTDLRPRVLVTAEAARRDDVDSVAELAPRCAELRAGLAPAPDVLRVPAVPQVAGCDFAGETPFADAMALRNALLDSSVQAGVVGGPSALTAAVTEGLTVLTDADYALRAENVVPVFRKGLLDDQRVRKLNYVAGELTTDELVEMIRRVRDGAAAAEVARAWLDAHGL</sequence>
<proteinExistence type="predicted"/>
<dbReference type="GO" id="GO:0022857">
    <property type="term" value="F:transmembrane transporter activity"/>
    <property type="evidence" value="ECO:0007669"/>
    <property type="project" value="InterPro"/>
</dbReference>
<feature type="domain" description="ABC-type glycine betaine transport system substrate-binding" evidence="2">
    <location>
        <begin position="39"/>
        <end position="294"/>
    </location>
</feature>
<gene>
    <name evidence="3" type="ORF">SAMN04244553_2278</name>
</gene>
<evidence type="ECO:0000313" key="4">
    <source>
        <dbReference type="Proteomes" id="UP000219565"/>
    </source>
</evidence>
<dbReference type="InterPro" id="IPR007210">
    <property type="entry name" value="ABC_Gly_betaine_transp_sub-bd"/>
</dbReference>
<dbReference type="EMBL" id="OBEG01000002">
    <property type="protein sequence ID" value="SNY80706.1"/>
    <property type="molecule type" value="Genomic_DNA"/>
</dbReference>
<feature type="signal peptide" evidence="1">
    <location>
        <begin position="1"/>
        <end position="23"/>
    </location>
</feature>
<protein>
    <submittedName>
        <fullName evidence="3">Osmoprotectant transport system substrate-binding protein</fullName>
    </submittedName>
</protein>
<dbReference type="AlphaFoldDB" id="A0A285LAS8"/>
<dbReference type="Proteomes" id="UP000219565">
    <property type="component" value="Unassembled WGS sequence"/>
</dbReference>
<organism evidence="3 4">
    <name type="scientific">Nocardia amikacinitolerans</name>
    <dbReference type="NCBI Taxonomy" id="756689"/>
    <lineage>
        <taxon>Bacteria</taxon>
        <taxon>Bacillati</taxon>
        <taxon>Actinomycetota</taxon>
        <taxon>Actinomycetes</taxon>
        <taxon>Mycobacteriales</taxon>
        <taxon>Nocardiaceae</taxon>
        <taxon>Nocardia</taxon>
    </lineage>
</organism>
<name>A0A285LAS8_9NOCA</name>